<reference evidence="1 2" key="1">
    <citation type="journal article" date="2015" name="Nature">
        <title>rRNA introns, odd ribosomes, and small enigmatic genomes across a large radiation of phyla.</title>
        <authorList>
            <person name="Brown C.T."/>
            <person name="Hug L.A."/>
            <person name="Thomas B.C."/>
            <person name="Sharon I."/>
            <person name="Castelle C.J."/>
            <person name="Singh A."/>
            <person name="Wilkins M.J."/>
            <person name="Williams K.H."/>
            <person name="Banfield J.F."/>
        </authorList>
    </citation>
    <scope>NUCLEOTIDE SEQUENCE [LARGE SCALE GENOMIC DNA]</scope>
</reference>
<name>A0A0G1JEU3_9BACT</name>
<sequence>MAFLKPTFEWRQHPRRPNWQQLWLITPCSCGDNFAKPFAETWSGHLGVHCEKCGIHTHFDVLREAPCDWTVEWKNVPGSLERVDNGKPWRELEIHFSSRCHECGFELHDTIDCPRCGWQGGSRSEAIDKKVEKLLHEAAIARLVQDRNSNRHDAVVICPCCGDDINVFHGNDRISCRRCRTEMTVKFIPNLGQVRAQLEKLGRTS</sequence>
<dbReference type="EMBL" id="LCJB01000043">
    <property type="protein sequence ID" value="KKT69868.1"/>
    <property type="molecule type" value="Genomic_DNA"/>
</dbReference>
<dbReference type="InterPro" id="IPR036671">
    <property type="entry name" value="DPH_MB_sf"/>
</dbReference>
<dbReference type="AlphaFoldDB" id="A0A0G1JEU3"/>
<dbReference type="SUPFAM" id="SSF144217">
    <property type="entry name" value="CSL zinc finger"/>
    <property type="match status" value="1"/>
</dbReference>
<comment type="caution">
    <text evidence="1">The sequence shown here is derived from an EMBL/GenBank/DDBJ whole genome shotgun (WGS) entry which is preliminary data.</text>
</comment>
<evidence type="ECO:0000313" key="2">
    <source>
        <dbReference type="Proteomes" id="UP000034154"/>
    </source>
</evidence>
<proteinExistence type="predicted"/>
<accession>A0A0G1JEU3</accession>
<protein>
    <submittedName>
        <fullName evidence="1">Uncharacterized protein</fullName>
    </submittedName>
</protein>
<dbReference type="Proteomes" id="UP000034154">
    <property type="component" value="Unassembled WGS sequence"/>
</dbReference>
<gene>
    <name evidence="1" type="ORF">UW63_C0043G0013</name>
</gene>
<evidence type="ECO:0000313" key="1">
    <source>
        <dbReference type="EMBL" id="KKT69868.1"/>
    </source>
</evidence>
<organism evidence="1 2">
    <name type="scientific">Candidatus Uhrbacteria bacterium GW2011_GWF2_44_350</name>
    <dbReference type="NCBI Taxonomy" id="1619000"/>
    <lineage>
        <taxon>Bacteria</taxon>
        <taxon>Candidatus Uhriibacteriota</taxon>
    </lineage>
</organism>